<dbReference type="GO" id="GO:0046872">
    <property type="term" value="F:metal ion binding"/>
    <property type="evidence" value="ECO:0007669"/>
    <property type="project" value="UniProtKB-KW"/>
</dbReference>
<evidence type="ECO:0000313" key="9">
    <source>
        <dbReference type="EMBL" id="CAB4751741.1"/>
    </source>
</evidence>
<dbReference type="HAMAP" id="MF_00692">
    <property type="entry name" value="SelO"/>
    <property type="match status" value="1"/>
</dbReference>
<accession>A0A6J6TVW3</accession>
<evidence type="ECO:0000256" key="7">
    <source>
        <dbReference type="ARBA" id="ARBA00022840"/>
    </source>
</evidence>
<dbReference type="PANTHER" id="PTHR32057:SF14">
    <property type="entry name" value="PROTEIN ADENYLYLTRANSFERASE SELO, MITOCHONDRIAL"/>
    <property type="match status" value="1"/>
</dbReference>
<comment type="similarity">
    <text evidence="2">Belongs to the SELO family.</text>
</comment>
<dbReference type="AlphaFoldDB" id="A0A6J6TVW3"/>
<reference evidence="9" key="1">
    <citation type="submission" date="2020-05" db="EMBL/GenBank/DDBJ databases">
        <authorList>
            <person name="Chiriac C."/>
            <person name="Salcher M."/>
            <person name="Ghai R."/>
            <person name="Kavagutti S V."/>
        </authorList>
    </citation>
    <scope>NUCLEOTIDE SEQUENCE</scope>
</reference>
<dbReference type="PANTHER" id="PTHR32057">
    <property type="entry name" value="PROTEIN ADENYLYLTRANSFERASE SELO, MITOCHONDRIAL"/>
    <property type="match status" value="1"/>
</dbReference>
<comment type="cofactor">
    <cofactor evidence="1">
        <name>Mg(2+)</name>
        <dbReference type="ChEBI" id="CHEBI:18420"/>
    </cofactor>
</comment>
<proteinExistence type="inferred from homology"/>
<evidence type="ECO:0000256" key="4">
    <source>
        <dbReference type="ARBA" id="ARBA00022695"/>
    </source>
</evidence>
<keyword evidence="5" id="KW-0479">Metal-binding</keyword>
<dbReference type="EMBL" id="CAEZYQ010000015">
    <property type="protein sequence ID" value="CAB4751741.1"/>
    <property type="molecule type" value="Genomic_DNA"/>
</dbReference>
<keyword evidence="3" id="KW-0808">Transferase</keyword>
<sequence length="431" mass="45985">MAQGYAGHQFGGYSPRLGDGRALLLGELTAPDGRLLDLHLKGSGRTPWSRGGDGLAVVGPMLREHLVSAAMHALGVPTTRSLGVVGTGRVVQRDTPMPGAVLARVAASHLRVGTVQYAAAHYAQRAAAAGTDPGDDCLLARVVTHAAERHHPEVLEAEVPALALLERVVEVQARLVARWMSVGFVHGVMNTDNVTLSGETIDYGPCAFLDGFDQAAVFSSIDTRGRYAFGQQPAVMQWNLTRLAEGLLPLVTAATGDQDKAIARCVEVLERFPALYGEEYAALLAAKIGLPPAVSAGLDPVTRTDLVGDLLSVMAGARVDHTGFFRDLARELRGRGAPARDRVLDLPAYDAWAGRWRALGPDPDAMDRVNPVHVPRNHLLQAALDAADAGDLAPFDRMLEVVTHPYDERPEWAEYALPDPAGGPFVTYCGT</sequence>
<dbReference type="GO" id="GO:0070733">
    <property type="term" value="F:AMPylase activity"/>
    <property type="evidence" value="ECO:0007669"/>
    <property type="project" value="TreeGrafter"/>
</dbReference>
<name>A0A6J6TVW3_9ZZZZ</name>
<evidence type="ECO:0000256" key="3">
    <source>
        <dbReference type="ARBA" id="ARBA00022679"/>
    </source>
</evidence>
<dbReference type="InterPro" id="IPR003846">
    <property type="entry name" value="SelO"/>
</dbReference>
<evidence type="ECO:0000256" key="1">
    <source>
        <dbReference type="ARBA" id="ARBA00001946"/>
    </source>
</evidence>
<keyword evidence="6" id="KW-0547">Nucleotide-binding</keyword>
<keyword evidence="4" id="KW-0548">Nucleotidyltransferase</keyword>
<evidence type="ECO:0000256" key="6">
    <source>
        <dbReference type="ARBA" id="ARBA00022741"/>
    </source>
</evidence>
<keyword evidence="7" id="KW-0067">ATP-binding</keyword>
<gene>
    <name evidence="9" type="ORF">UFOPK2761_02019</name>
</gene>
<organism evidence="9">
    <name type="scientific">freshwater metagenome</name>
    <dbReference type="NCBI Taxonomy" id="449393"/>
    <lineage>
        <taxon>unclassified sequences</taxon>
        <taxon>metagenomes</taxon>
        <taxon>ecological metagenomes</taxon>
    </lineage>
</organism>
<evidence type="ECO:0000256" key="2">
    <source>
        <dbReference type="ARBA" id="ARBA00009747"/>
    </source>
</evidence>
<keyword evidence="8" id="KW-0460">Magnesium</keyword>
<evidence type="ECO:0000256" key="5">
    <source>
        <dbReference type="ARBA" id="ARBA00022723"/>
    </source>
</evidence>
<dbReference type="Pfam" id="PF02696">
    <property type="entry name" value="SelO"/>
    <property type="match status" value="1"/>
</dbReference>
<protein>
    <submittedName>
        <fullName evidence="9">Unannotated protein</fullName>
    </submittedName>
</protein>
<evidence type="ECO:0000256" key="8">
    <source>
        <dbReference type="ARBA" id="ARBA00022842"/>
    </source>
</evidence>
<dbReference type="GO" id="GO:0005524">
    <property type="term" value="F:ATP binding"/>
    <property type="evidence" value="ECO:0007669"/>
    <property type="project" value="UniProtKB-KW"/>
</dbReference>